<feature type="binding site" evidence="2">
    <location>
        <position position="113"/>
    </location>
    <ligand>
        <name>Fe cation</name>
        <dbReference type="ChEBI" id="CHEBI:24875"/>
    </ligand>
</feature>
<dbReference type="InterPro" id="IPR036821">
    <property type="entry name" value="Peptide_deformylase_sf"/>
</dbReference>
<dbReference type="GO" id="GO:0006412">
    <property type="term" value="P:translation"/>
    <property type="evidence" value="ECO:0007669"/>
    <property type="project" value="UniProtKB-UniRule"/>
</dbReference>
<evidence type="ECO:0000313" key="4">
    <source>
        <dbReference type="Proteomes" id="UP000178873"/>
    </source>
</evidence>
<dbReference type="InterPro" id="IPR023635">
    <property type="entry name" value="Peptide_deformylase"/>
</dbReference>
<dbReference type="EC" id="3.5.1.88" evidence="2"/>
<dbReference type="PANTHER" id="PTHR10458:SF22">
    <property type="entry name" value="PEPTIDE DEFORMYLASE"/>
    <property type="match status" value="1"/>
</dbReference>
<dbReference type="HAMAP" id="MF_00163">
    <property type="entry name" value="Pep_deformylase"/>
    <property type="match status" value="1"/>
</dbReference>
<dbReference type="EMBL" id="MHRF01000004">
    <property type="protein sequence ID" value="OHA18547.1"/>
    <property type="molecule type" value="Genomic_DNA"/>
</dbReference>
<dbReference type="Proteomes" id="UP000178873">
    <property type="component" value="Unassembled WGS sequence"/>
</dbReference>
<dbReference type="Gene3D" id="3.90.45.10">
    <property type="entry name" value="Peptide deformylase"/>
    <property type="match status" value="1"/>
</dbReference>
<dbReference type="STRING" id="1802301.A2664_02825"/>
<protein>
    <recommendedName>
        <fullName evidence="2">Peptide deformylase</fullName>
        <shortName evidence="2">PDF</shortName>
        <ecNumber evidence="2">3.5.1.88</ecNumber>
    </recommendedName>
    <alternativeName>
        <fullName evidence="2">Polypeptide deformylase</fullName>
    </alternativeName>
</protein>
<comment type="similarity">
    <text evidence="1 2">Belongs to the polypeptide deformylase family.</text>
</comment>
<feature type="binding site" evidence="2">
    <location>
        <position position="159"/>
    </location>
    <ligand>
        <name>Fe cation</name>
        <dbReference type="ChEBI" id="CHEBI:24875"/>
    </ligand>
</feature>
<organism evidence="3 4">
    <name type="scientific">Candidatus Taylorbacteria bacterium RIFCSPHIGHO2_01_FULL_46_22b</name>
    <dbReference type="NCBI Taxonomy" id="1802301"/>
    <lineage>
        <taxon>Bacteria</taxon>
        <taxon>Candidatus Tayloriibacteriota</taxon>
    </lineage>
</organism>
<feature type="binding site" evidence="2">
    <location>
        <position position="155"/>
    </location>
    <ligand>
        <name>Fe cation</name>
        <dbReference type="ChEBI" id="CHEBI:24875"/>
    </ligand>
</feature>
<dbReference type="GO" id="GO:0042586">
    <property type="term" value="F:peptide deformylase activity"/>
    <property type="evidence" value="ECO:0007669"/>
    <property type="project" value="UniProtKB-UniRule"/>
</dbReference>
<dbReference type="NCBIfam" id="NF001159">
    <property type="entry name" value="PRK00150.1-3"/>
    <property type="match status" value="1"/>
</dbReference>
<evidence type="ECO:0000313" key="3">
    <source>
        <dbReference type="EMBL" id="OHA18547.1"/>
    </source>
</evidence>
<comment type="cofactor">
    <cofactor evidence="2">
        <name>Fe(2+)</name>
        <dbReference type="ChEBI" id="CHEBI:29033"/>
    </cofactor>
    <text evidence="2">Binds 1 Fe(2+) ion.</text>
</comment>
<keyword evidence="2" id="KW-0479">Metal-binding</keyword>
<evidence type="ECO:0000256" key="2">
    <source>
        <dbReference type="HAMAP-Rule" id="MF_00163"/>
    </source>
</evidence>
<dbReference type="PANTHER" id="PTHR10458">
    <property type="entry name" value="PEPTIDE DEFORMYLASE"/>
    <property type="match status" value="1"/>
</dbReference>
<dbReference type="PRINTS" id="PR01576">
    <property type="entry name" value="PDEFORMYLASE"/>
</dbReference>
<gene>
    <name evidence="2" type="primary">def</name>
    <name evidence="3" type="ORF">A2664_02825</name>
</gene>
<comment type="catalytic activity">
    <reaction evidence="2">
        <text>N-terminal N-formyl-L-methionyl-[peptide] + H2O = N-terminal L-methionyl-[peptide] + formate</text>
        <dbReference type="Rhea" id="RHEA:24420"/>
        <dbReference type="Rhea" id="RHEA-COMP:10639"/>
        <dbReference type="Rhea" id="RHEA-COMP:10640"/>
        <dbReference type="ChEBI" id="CHEBI:15377"/>
        <dbReference type="ChEBI" id="CHEBI:15740"/>
        <dbReference type="ChEBI" id="CHEBI:49298"/>
        <dbReference type="ChEBI" id="CHEBI:64731"/>
        <dbReference type="EC" id="3.5.1.88"/>
    </reaction>
</comment>
<evidence type="ECO:0000256" key="1">
    <source>
        <dbReference type="ARBA" id="ARBA00010759"/>
    </source>
</evidence>
<reference evidence="3 4" key="1">
    <citation type="journal article" date="2016" name="Nat. Commun.">
        <title>Thousands of microbial genomes shed light on interconnected biogeochemical processes in an aquifer system.</title>
        <authorList>
            <person name="Anantharaman K."/>
            <person name="Brown C.T."/>
            <person name="Hug L.A."/>
            <person name="Sharon I."/>
            <person name="Castelle C.J."/>
            <person name="Probst A.J."/>
            <person name="Thomas B.C."/>
            <person name="Singh A."/>
            <person name="Wilkins M.J."/>
            <person name="Karaoz U."/>
            <person name="Brodie E.L."/>
            <person name="Williams K.H."/>
            <person name="Hubbard S.S."/>
            <person name="Banfield J.F."/>
        </authorList>
    </citation>
    <scope>NUCLEOTIDE SEQUENCE [LARGE SCALE GENOMIC DNA]</scope>
</reference>
<proteinExistence type="inferred from homology"/>
<accession>A0A1G2M3V3</accession>
<sequence>MAEIVQRENIVLRQKASPVPQKNINSPRIKRIISAMKTALDSQQDGIAIAAPQIGESVRIFIVSEKVFDLSESVEARQEQQESLNPEKYQKLVFINPTITRLSRTKEFMEEGCLSVRWLYGKVKRSTKATVRAYDEKGELFERGASGILAQVFQHEIDHLDGVLFIDKAIDVTEMNPTE</sequence>
<keyword evidence="2" id="KW-0408">Iron</keyword>
<dbReference type="CDD" id="cd00487">
    <property type="entry name" value="Pep_deformylase"/>
    <property type="match status" value="1"/>
</dbReference>
<keyword evidence="2" id="KW-0648">Protein biosynthesis</keyword>
<dbReference type="PIRSF" id="PIRSF004749">
    <property type="entry name" value="Pep_def"/>
    <property type="match status" value="1"/>
</dbReference>
<dbReference type="AlphaFoldDB" id="A0A1G2M3V3"/>
<dbReference type="SUPFAM" id="SSF56420">
    <property type="entry name" value="Peptide deformylase"/>
    <property type="match status" value="1"/>
</dbReference>
<dbReference type="GO" id="GO:0046872">
    <property type="term" value="F:metal ion binding"/>
    <property type="evidence" value="ECO:0007669"/>
    <property type="project" value="UniProtKB-KW"/>
</dbReference>
<dbReference type="Pfam" id="PF01327">
    <property type="entry name" value="Pep_deformylase"/>
    <property type="match status" value="1"/>
</dbReference>
<comment type="function">
    <text evidence="2">Removes the formyl group from the N-terminal Met of newly synthesized proteins. Requires at least a dipeptide for an efficient rate of reaction. N-terminal L-methionine is a prerequisite for activity but the enzyme has broad specificity at other positions.</text>
</comment>
<feature type="active site" evidence="2">
    <location>
        <position position="156"/>
    </location>
</feature>
<comment type="caution">
    <text evidence="3">The sequence shown here is derived from an EMBL/GenBank/DDBJ whole genome shotgun (WGS) entry which is preliminary data.</text>
</comment>
<name>A0A1G2M3V3_9BACT</name>
<keyword evidence="2" id="KW-0378">Hydrolase</keyword>
<dbReference type="NCBIfam" id="TIGR00079">
    <property type="entry name" value="pept_deformyl"/>
    <property type="match status" value="1"/>
</dbReference>